<accession>A0ABP5R3B1</accession>
<feature type="domain" description="ANTAR" evidence="7">
    <location>
        <begin position="15"/>
        <end position="76"/>
    </location>
</feature>
<dbReference type="Proteomes" id="UP001500305">
    <property type="component" value="Unassembled WGS sequence"/>
</dbReference>
<feature type="compositionally biased region" description="Low complexity" evidence="6">
    <location>
        <begin position="79"/>
        <end position="88"/>
    </location>
</feature>
<dbReference type="InterPro" id="IPR036457">
    <property type="entry name" value="PPM-type-like_dom_sf"/>
</dbReference>
<feature type="compositionally biased region" description="Pro residues" evidence="6">
    <location>
        <begin position="92"/>
        <end position="120"/>
    </location>
</feature>
<name>A0ABP5R3B1_9ACTN</name>
<keyword evidence="9" id="KW-1185">Reference proteome</keyword>
<evidence type="ECO:0000256" key="6">
    <source>
        <dbReference type="SAM" id="MobiDB-lite"/>
    </source>
</evidence>
<dbReference type="Pfam" id="PF07228">
    <property type="entry name" value="SpoIIE"/>
    <property type="match status" value="1"/>
</dbReference>
<dbReference type="PANTHER" id="PTHR43156:SF2">
    <property type="entry name" value="STAGE II SPORULATION PROTEIN E"/>
    <property type="match status" value="1"/>
</dbReference>
<gene>
    <name evidence="8" type="ORF">GCM10010430_36610</name>
</gene>
<dbReference type="SUPFAM" id="SSF81606">
    <property type="entry name" value="PP2C-like"/>
    <property type="match status" value="1"/>
</dbReference>
<organism evidence="8 9">
    <name type="scientific">Kitasatospora cystarginea</name>
    <dbReference type="NCBI Taxonomy" id="58350"/>
    <lineage>
        <taxon>Bacteria</taxon>
        <taxon>Bacillati</taxon>
        <taxon>Actinomycetota</taxon>
        <taxon>Actinomycetes</taxon>
        <taxon>Kitasatosporales</taxon>
        <taxon>Streptomycetaceae</taxon>
        <taxon>Kitasatospora</taxon>
    </lineage>
</organism>
<dbReference type="InterPro" id="IPR005561">
    <property type="entry name" value="ANTAR"/>
</dbReference>
<dbReference type="Gene3D" id="3.30.450.20">
    <property type="entry name" value="PAS domain"/>
    <property type="match status" value="2"/>
</dbReference>
<dbReference type="InterPro" id="IPR029016">
    <property type="entry name" value="GAF-like_dom_sf"/>
</dbReference>
<dbReference type="InterPro" id="IPR011006">
    <property type="entry name" value="CheY-like_superfamily"/>
</dbReference>
<dbReference type="InterPro" id="IPR003018">
    <property type="entry name" value="GAF"/>
</dbReference>
<dbReference type="Pfam" id="PF03861">
    <property type="entry name" value="ANTAR"/>
    <property type="match status" value="1"/>
</dbReference>
<evidence type="ECO:0000256" key="1">
    <source>
        <dbReference type="ARBA" id="ARBA00022679"/>
    </source>
</evidence>
<dbReference type="Gene3D" id="3.30.450.40">
    <property type="match status" value="1"/>
</dbReference>
<dbReference type="SMART" id="SM01012">
    <property type="entry name" value="ANTAR"/>
    <property type="match status" value="1"/>
</dbReference>
<keyword evidence="1" id="KW-0808">Transferase</keyword>
<dbReference type="Gene3D" id="3.60.40.10">
    <property type="entry name" value="PPM-type phosphatase domain"/>
    <property type="match status" value="1"/>
</dbReference>
<evidence type="ECO:0000256" key="3">
    <source>
        <dbReference type="ARBA" id="ARBA00022801"/>
    </source>
</evidence>
<dbReference type="InterPro" id="IPR001932">
    <property type="entry name" value="PPM-type_phosphatase-like_dom"/>
</dbReference>
<dbReference type="InterPro" id="IPR052016">
    <property type="entry name" value="Bact_Sigma-Reg"/>
</dbReference>
<keyword evidence="3" id="KW-0378">Hydrolase</keyword>
<dbReference type="SUPFAM" id="SSF52172">
    <property type="entry name" value="CheY-like"/>
    <property type="match status" value="1"/>
</dbReference>
<reference evidence="9" key="1">
    <citation type="journal article" date="2019" name="Int. J. Syst. Evol. Microbiol.">
        <title>The Global Catalogue of Microorganisms (GCM) 10K type strain sequencing project: providing services to taxonomists for standard genome sequencing and annotation.</title>
        <authorList>
            <consortium name="The Broad Institute Genomics Platform"/>
            <consortium name="The Broad Institute Genome Sequencing Center for Infectious Disease"/>
            <person name="Wu L."/>
            <person name="Ma J."/>
        </authorList>
    </citation>
    <scope>NUCLEOTIDE SEQUENCE [LARGE SCALE GENOMIC DNA]</scope>
    <source>
        <strain evidence="9">JCM 7356</strain>
    </source>
</reference>
<evidence type="ECO:0000313" key="8">
    <source>
        <dbReference type="EMBL" id="GAA2250480.1"/>
    </source>
</evidence>
<dbReference type="EMBL" id="BAAATR010000015">
    <property type="protein sequence ID" value="GAA2250480.1"/>
    <property type="molecule type" value="Genomic_DNA"/>
</dbReference>
<evidence type="ECO:0000313" key="9">
    <source>
        <dbReference type="Proteomes" id="UP001500305"/>
    </source>
</evidence>
<dbReference type="SUPFAM" id="SSF55781">
    <property type="entry name" value="GAF domain-like"/>
    <property type="match status" value="1"/>
</dbReference>
<dbReference type="SUPFAM" id="SSF55785">
    <property type="entry name" value="PYP-like sensor domain (PAS domain)"/>
    <property type="match status" value="2"/>
</dbReference>
<dbReference type="Pfam" id="PF13185">
    <property type="entry name" value="GAF_2"/>
    <property type="match status" value="1"/>
</dbReference>
<keyword evidence="4" id="KW-0805">Transcription regulation</keyword>
<dbReference type="SMART" id="SM00331">
    <property type="entry name" value="PP2C_SIG"/>
    <property type="match status" value="1"/>
</dbReference>
<evidence type="ECO:0000256" key="2">
    <source>
        <dbReference type="ARBA" id="ARBA00022777"/>
    </source>
</evidence>
<dbReference type="PANTHER" id="PTHR43156">
    <property type="entry name" value="STAGE II SPORULATION PROTEIN E-RELATED"/>
    <property type="match status" value="1"/>
</dbReference>
<evidence type="ECO:0000256" key="4">
    <source>
        <dbReference type="ARBA" id="ARBA00023015"/>
    </source>
</evidence>
<feature type="region of interest" description="Disordered" evidence="6">
    <location>
        <begin position="79"/>
        <end position="122"/>
    </location>
</feature>
<protein>
    <submittedName>
        <fullName evidence="8">SpoIIE family protein phosphatase</fullName>
    </submittedName>
</protein>
<dbReference type="InterPro" id="IPR035965">
    <property type="entry name" value="PAS-like_dom_sf"/>
</dbReference>
<dbReference type="Pfam" id="PF08448">
    <property type="entry name" value="PAS_4"/>
    <property type="match status" value="1"/>
</dbReference>
<comment type="caution">
    <text evidence="8">The sequence shown here is derived from an EMBL/GenBank/DDBJ whole genome shotgun (WGS) entry which is preliminary data.</text>
</comment>
<evidence type="ECO:0000256" key="5">
    <source>
        <dbReference type="ARBA" id="ARBA00023163"/>
    </source>
</evidence>
<dbReference type="InterPro" id="IPR013656">
    <property type="entry name" value="PAS_4"/>
</dbReference>
<sequence length="803" mass="85855">MSDDSVDRAVLQATVDRLRAEVDGLRAAMRTRGVIEQAKGLLTQRLSCTPDQAFEELVRRSRDSNRKVVELAAELLGVAAPPEAASTEAEPESPPGPEPVPPPATGAARPQPPSDGPPPAEGFAARYHLAASALASADGPDDLARLLHQYALSPLGAAAVVLALLEPDGALRLVGSHGVPAHQVSQWQRIPPRTAVPLTEAARLGTTVWVHSREEFAVRYPDLTGEDLIPGRTVCAVPLRSGQRLIGAMKLGWPEDFRPDAAATRYLSALARLTAAQLVRVVSADAEGFGPLEPATEPWFRAVLDALLDPVLILAAVREPTGKVVDLRVEHANAATVDMADRTGEDIVGHRVTELYPGMVASGTFQQLLDVAATGTPYEGQIEQFIEVVGGRVHASCMKLNATPFLDGVLVSWRTHDEQERRETQLAQAQRLARLGTWSWQAGAGRIACSPELRRLLRLPEGSEGLEPGIVLAAIAPEDRDEVRAAAARVLAGQSPATAEFRLAGLGSGAGDTRRSLRAMAETVPDTASGGVVAVRGVVQDVTAWRRTEQALTSTRSQLAEQRRKTAIEHRAVQALQHALMDVPRGPHEPGLEVAVRYLPAEREGKVGGDWYDVLTLPNGAVLVVVGDVSGHGLRAAAGMAQLRHALRGMAYTGLPPQEMLRRLNGMLCHERSEYIATVVCGLLDPAVRTLTWARAGHLPPVVALDGSVRLLGLPDGLVLGAAPAARYQTAELPLPPGRTVLLYTDGLVERRGDDLGSGLDRLLRAVEEYRAAELEGCLDHVLRRLGAPNPQDDTCLVGLRLH</sequence>
<evidence type="ECO:0000259" key="7">
    <source>
        <dbReference type="PROSITE" id="PS50921"/>
    </source>
</evidence>
<dbReference type="Gene3D" id="1.10.10.10">
    <property type="entry name" value="Winged helix-like DNA-binding domain superfamily/Winged helix DNA-binding domain"/>
    <property type="match status" value="1"/>
</dbReference>
<keyword evidence="2" id="KW-0418">Kinase</keyword>
<proteinExistence type="predicted"/>
<keyword evidence="5" id="KW-0804">Transcription</keyword>
<dbReference type="PROSITE" id="PS50921">
    <property type="entry name" value="ANTAR"/>
    <property type="match status" value="1"/>
</dbReference>
<dbReference type="RefSeq" id="WP_344637485.1">
    <property type="nucleotide sequence ID" value="NZ_BAAATR010000015.1"/>
</dbReference>
<dbReference type="InterPro" id="IPR036388">
    <property type="entry name" value="WH-like_DNA-bd_sf"/>
</dbReference>